<dbReference type="GO" id="GO:0004674">
    <property type="term" value="F:protein serine/threonine kinase activity"/>
    <property type="evidence" value="ECO:0007669"/>
    <property type="project" value="UniProtKB-KW"/>
</dbReference>
<keyword evidence="7" id="KW-0723">Serine/threonine-protein kinase</keyword>
<dbReference type="PANTHER" id="PTHR24173:SF74">
    <property type="entry name" value="ANKYRIN REPEAT DOMAIN-CONTAINING PROTEIN 16"/>
    <property type="match status" value="1"/>
</dbReference>
<evidence type="ECO:0000256" key="12">
    <source>
        <dbReference type="ARBA" id="ARBA00022777"/>
    </source>
</evidence>
<evidence type="ECO:0000259" key="22">
    <source>
        <dbReference type="PROSITE" id="PS50011"/>
    </source>
</evidence>
<dbReference type="Gene3D" id="1.25.40.20">
    <property type="entry name" value="Ankyrin repeat-containing domain"/>
    <property type="match status" value="3"/>
</dbReference>
<reference evidence="23" key="1">
    <citation type="submission" date="2020-10" db="EMBL/GenBank/DDBJ databases">
        <title>Feather gene expression reveals the developmental basis of iridescence in African starlings.</title>
        <authorList>
            <person name="Rubenstein D.R."/>
        </authorList>
    </citation>
    <scope>NUCLEOTIDE SEQUENCE</scope>
    <source>
        <strain evidence="23">SS15</strain>
        <tissue evidence="23">Liver</tissue>
    </source>
</reference>
<proteinExistence type="inferred from homology"/>
<keyword evidence="8" id="KW-0597">Phosphoprotein</keyword>
<evidence type="ECO:0000313" key="23">
    <source>
        <dbReference type="EMBL" id="KAG0119433.1"/>
    </source>
</evidence>
<keyword evidence="13 20" id="KW-0067">ATP-binding</keyword>
<dbReference type="PROSITE" id="PS50011">
    <property type="entry name" value="PROTEIN_KINASE_DOM"/>
    <property type="match status" value="1"/>
</dbReference>
<evidence type="ECO:0000256" key="13">
    <source>
        <dbReference type="ARBA" id="ARBA00022840"/>
    </source>
</evidence>
<feature type="binding site" evidence="20">
    <location>
        <position position="51"/>
    </location>
    <ligand>
        <name>ATP</name>
        <dbReference type="ChEBI" id="CHEBI:30616"/>
    </ligand>
</feature>
<comment type="subcellular location">
    <subcellularLocation>
        <location evidence="2">Cytoplasm</location>
    </subcellularLocation>
    <subcellularLocation>
        <location evidence="1">Membrane</location>
        <topology evidence="1">Peripheral membrane protein</topology>
    </subcellularLocation>
</comment>
<feature type="non-terminal residue" evidence="23">
    <location>
        <position position="862"/>
    </location>
</feature>
<evidence type="ECO:0000256" key="20">
    <source>
        <dbReference type="PROSITE-ProRule" id="PRU10141"/>
    </source>
</evidence>
<dbReference type="GO" id="GO:0005737">
    <property type="term" value="C:cytoplasm"/>
    <property type="evidence" value="ECO:0007669"/>
    <property type="project" value="UniProtKB-SubCell"/>
</dbReference>
<feature type="repeat" description="ANK" evidence="19">
    <location>
        <begin position="450"/>
        <end position="482"/>
    </location>
</feature>
<keyword evidence="12" id="KW-0418">Kinase</keyword>
<dbReference type="InterPro" id="IPR000719">
    <property type="entry name" value="Prot_kinase_dom"/>
</dbReference>
<dbReference type="Pfam" id="PF13637">
    <property type="entry name" value="Ank_4"/>
    <property type="match status" value="1"/>
</dbReference>
<comment type="catalytic activity">
    <reaction evidence="18">
        <text>L-seryl-[protein] + ATP = O-phospho-L-seryl-[protein] + ADP + H(+)</text>
        <dbReference type="Rhea" id="RHEA:17989"/>
        <dbReference type="Rhea" id="RHEA-COMP:9863"/>
        <dbReference type="Rhea" id="RHEA-COMP:11604"/>
        <dbReference type="ChEBI" id="CHEBI:15378"/>
        <dbReference type="ChEBI" id="CHEBI:29999"/>
        <dbReference type="ChEBI" id="CHEBI:30616"/>
        <dbReference type="ChEBI" id="CHEBI:83421"/>
        <dbReference type="ChEBI" id="CHEBI:456216"/>
        <dbReference type="EC" id="2.7.11.1"/>
    </reaction>
</comment>
<evidence type="ECO:0000256" key="1">
    <source>
        <dbReference type="ARBA" id="ARBA00004170"/>
    </source>
</evidence>
<dbReference type="Pfam" id="PF00069">
    <property type="entry name" value="Pkinase"/>
    <property type="match status" value="1"/>
</dbReference>
<dbReference type="InterPro" id="IPR002110">
    <property type="entry name" value="Ankyrin_rpt"/>
</dbReference>
<protein>
    <recommendedName>
        <fullName evidence="4">non-specific serine/threonine protein kinase</fullName>
        <ecNumber evidence="4">2.7.11.1</ecNumber>
    </recommendedName>
</protein>
<dbReference type="SMART" id="SM00220">
    <property type="entry name" value="S_TKc"/>
    <property type="match status" value="1"/>
</dbReference>
<dbReference type="InterPro" id="IPR036770">
    <property type="entry name" value="Ankyrin_rpt-contain_sf"/>
</dbReference>
<organism evidence="23">
    <name type="scientific">Lamprotornis superbus</name>
    <dbReference type="NCBI Taxonomy" id="245042"/>
    <lineage>
        <taxon>Eukaryota</taxon>
        <taxon>Metazoa</taxon>
        <taxon>Chordata</taxon>
        <taxon>Craniata</taxon>
        <taxon>Vertebrata</taxon>
        <taxon>Euteleostomi</taxon>
        <taxon>Archelosauria</taxon>
        <taxon>Archosauria</taxon>
        <taxon>Dinosauria</taxon>
        <taxon>Saurischia</taxon>
        <taxon>Theropoda</taxon>
        <taxon>Coelurosauria</taxon>
        <taxon>Aves</taxon>
        <taxon>Neognathae</taxon>
        <taxon>Neoaves</taxon>
        <taxon>Telluraves</taxon>
        <taxon>Australaves</taxon>
        <taxon>Passeriformes</taxon>
        <taxon>Sturnidae</taxon>
        <taxon>Lamprotornis</taxon>
    </lineage>
</organism>
<evidence type="ECO:0000256" key="11">
    <source>
        <dbReference type="ARBA" id="ARBA00022741"/>
    </source>
</evidence>
<feature type="repeat" description="ANK" evidence="19">
    <location>
        <begin position="714"/>
        <end position="746"/>
    </location>
</feature>
<dbReference type="PROSITE" id="PS50297">
    <property type="entry name" value="ANK_REP_REGION"/>
    <property type="match status" value="9"/>
</dbReference>
<evidence type="ECO:0000256" key="7">
    <source>
        <dbReference type="ARBA" id="ARBA00022527"/>
    </source>
</evidence>
<feature type="repeat" description="ANK" evidence="19">
    <location>
        <begin position="417"/>
        <end position="449"/>
    </location>
</feature>
<dbReference type="PROSITE" id="PS00108">
    <property type="entry name" value="PROTEIN_KINASE_ST"/>
    <property type="match status" value="1"/>
</dbReference>
<evidence type="ECO:0000256" key="10">
    <source>
        <dbReference type="ARBA" id="ARBA00022737"/>
    </source>
</evidence>
<evidence type="ECO:0000256" key="15">
    <source>
        <dbReference type="ARBA" id="ARBA00023043"/>
    </source>
</evidence>
<evidence type="ECO:0000256" key="3">
    <source>
        <dbReference type="ARBA" id="ARBA00005843"/>
    </source>
</evidence>
<dbReference type="InterPro" id="IPR011009">
    <property type="entry name" value="Kinase-like_dom_sf"/>
</dbReference>
<evidence type="ECO:0000256" key="14">
    <source>
        <dbReference type="ARBA" id="ARBA00022843"/>
    </source>
</evidence>
<evidence type="ECO:0000256" key="19">
    <source>
        <dbReference type="PROSITE-ProRule" id="PRU00023"/>
    </source>
</evidence>
<dbReference type="SUPFAM" id="SSF56112">
    <property type="entry name" value="Protein kinase-like (PK-like)"/>
    <property type="match status" value="1"/>
</dbReference>
<evidence type="ECO:0000256" key="16">
    <source>
        <dbReference type="ARBA" id="ARBA00023136"/>
    </source>
</evidence>
<feature type="repeat" description="ANK" evidence="19">
    <location>
        <begin position="616"/>
        <end position="648"/>
    </location>
</feature>
<dbReference type="EMBL" id="JADDUC010000086">
    <property type="protein sequence ID" value="KAG0119433.1"/>
    <property type="molecule type" value="Genomic_DNA"/>
</dbReference>
<keyword evidence="10" id="KW-0677">Repeat</keyword>
<dbReference type="PANTHER" id="PTHR24173">
    <property type="entry name" value="ANKYRIN REPEAT CONTAINING"/>
    <property type="match status" value="1"/>
</dbReference>
<evidence type="ECO:0000256" key="17">
    <source>
        <dbReference type="ARBA" id="ARBA00047899"/>
    </source>
</evidence>
<feature type="repeat" description="ANK" evidence="19">
    <location>
        <begin position="549"/>
        <end position="582"/>
    </location>
</feature>
<feature type="repeat" description="ANK" evidence="19">
    <location>
        <begin position="682"/>
        <end position="704"/>
    </location>
</feature>
<dbReference type="EC" id="2.7.11.1" evidence="4"/>
<feature type="region of interest" description="Disordered" evidence="21">
    <location>
        <begin position="346"/>
        <end position="370"/>
    </location>
</feature>
<evidence type="ECO:0000256" key="4">
    <source>
        <dbReference type="ARBA" id="ARBA00012513"/>
    </source>
</evidence>
<keyword evidence="5" id="KW-0963">Cytoplasm</keyword>
<dbReference type="FunFam" id="1.10.510.10:FF:000288">
    <property type="entry name" value="Receptor-interacting serine/threonine-protein kinase 2"/>
    <property type="match status" value="1"/>
</dbReference>
<dbReference type="PROSITE" id="PS50088">
    <property type="entry name" value="ANK_REPEAT"/>
    <property type="match status" value="10"/>
</dbReference>
<evidence type="ECO:0000256" key="8">
    <source>
        <dbReference type="ARBA" id="ARBA00022553"/>
    </source>
</evidence>
<dbReference type="Pfam" id="PF12796">
    <property type="entry name" value="Ank_2"/>
    <property type="match status" value="3"/>
</dbReference>
<evidence type="ECO:0000256" key="9">
    <source>
        <dbReference type="ARBA" id="ARBA00022679"/>
    </source>
</evidence>
<evidence type="ECO:0000256" key="2">
    <source>
        <dbReference type="ARBA" id="ARBA00004496"/>
    </source>
</evidence>
<feature type="repeat" description="ANK" evidence="19">
    <location>
        <begin position="516"/>
        <end position="548"/>
    </location>
</feature>
<keyword evidence="16" id="KW-0472">Membrane</keyword>
<feature type="repeat" description="ANK" evidence="19">
    <location>
        <begin position="483"/>
        <end position="515"/>
    </location>
</feature>
<keyword evidence="6" id="KW-1017">Isopeptide bond</keyword>
<comment type="similarity">
    <text evidence="3">Belongs to the protein kinase superfamily. TKL Ser/Thr protein kinase family.</text>
</comment>
<dbReference type="SUPFAM" id="SSF48403">
    <property type="entry name" value="Ankyrin repeat"/>
    <property type="match status" value="1"/>
</dbReference>
<dbReference type="AlphaFoldDB" id="A0A835TVR9"/>
<dbReference type="InterPro" id="IPR017441">
    <property type="entry name" value="Protein_kinase_ATP_BS"/>
</dbReference>
<dbReference type="PRINTS" id="PR01415">
    <property type="entry name" value="ANKYRIN"/>
</dbReference>
<keyword evidence="9" id="KW-0808">Transferase</keyword>
<dbReference type="PROSITE" id="PS00107">
    <property type="entry name" value="PROTEIN_KINASE_ATP"/>
    <property type="match status" value="1"/>
</dbReference>
<comment type="caution">
    <text evidence="23">The sequence shown here is derived from an EMBL/GenBank/DDBJ whole genome shotgun (WGS) entry which is preliminary data.</text>
</comment>
<keyword evidence="15 19" id="KW-0040">ANK repeat</keyword>
<dbReference type="SMART" id="SM00248">
    <property type="entry name" value="ANK"/>
    <property type="match status" value="10"/>
</dbReference>
<dbReference type="GO" id="GO:0016020">
    <property type="term" value="C:membrane"/>
    <property type="evidence" value="ECO:0007669"/>
    <property type="project" value="UniProtKB-SubCell"/>
</dbReference>
<name>A0A835TVR9_9PASS</name>
<dbReference type="GO" id="GO:0005524">
    <property type="term" value="F:ATP binding"/>
    <property type="evidence" value="ECO:0007669"/>
    <property type="project" value="UniProtKB-UniRule"/>
</dbReference>
<dbReference type="OrthoDB" id="195446at2759"/>
<dbReference type="Gene3D" id="1.10.510.10">
    <property type="entry name" value="Transferase(Phosphotransferase) domain 1"/>
    <property type="match status" value="1"/>
</dbReference>
<evidence type="ECO:0000256" key="5">
    <source>
        <dbReference type="ARBA" id="ARBA00022490"/>
    </source>
</evidence>
<feature type="repeat" description="ANK" evidence="19">
    <location>
        <begin position="649"/>
        <end position="681"/>
    </location>
</feature>
<accession>A0A835TVR9</accession>
<evidence type="ECO:0000256" key="6">
    <source>
        <dbReference type="ARBA" id="ARBA00022499"/>
    </source>
</evidence>
<evidence type="ECO:0000256" key="18">
    <source>
        <dbReference type="ARBA" id="ARBA00048679"/>
    </source>
</evidence>
<keyword evidence="14" id="KW-0832">Ubl conjugation</keyword>
<keyword evidence="11 20" id="KW-0547">Nucleotide-binding</keyword>
<comment type="catalytic activity">
    <reaction evidence="17">
        <text>L-threonyl-[protein] + ATP = O-phospho-L-threonyl-[protein] + ADP + H(+)</text>
        <dbReference type="Rhea" id="RHEA:46608"/>
        <dbReference type="Rhea" id="RHEA-COMP:11060"/>
        <dbReference type="Rhea" id="RHEA-COMP:11605"/>
        <dbReference type="ChEBI" id="CHEBI:15378"/>
        <dbReference type="ChEBI" id="CHEBI:30013"/>
        <dbReference type="ChEBI" id="CHEBI:30616"/>
        <dbReference type="ChEBI" id="CHEBI:61977"/>
        <dbReference type="ChEBI" id="CHEBI:456216"/>
        <dbReference type="EC" id="2.7.11.1"/>
    </reaction>
</comment>
<gene>
    <name evidence="23" type="ORF">IHE44_014324</name>
</gene>
<dbReference type="CDD" id="cd14025">
    <property type="entry name" value="STKc_RIP4_like"/>
    <property type="match status" value="1"/>
</dbReference>
<evidence type="ECO:0000256" key="21">
    <source>
        <dbReference type="SAM" id="MobiDB-lite"/>
    </source>
</evidence>
<sequence length="862" mass="95092">MARDGGSPWAMGLLKTFEESEFSSWEKIGSGGFGQVYKVRHLHWKTWLAIKCSPSIHVDEKERMELLEEARKMEMAKFRYILPVYGICKEPVGLVMEYMETGSLEKLLASEPLPWELRFRIIHETAVGMNFLHCMSPPLLHLDLKPANILLDAHYHVKISDFGLAKCNGLSHSHDISMDGLCGTIAYLPPERIKEKNRCFDTKHDVYSFSIVVWGVLTQKKPFAEENNILHIMVKVVKGHRPELPAVSKSRPHSCNNLIKLMQKCWQDDPGERPTFQEITSETEALCEKPEDEAKEMITQDLDTKNAPEQQPEGICALSQKKQEPALLSVKDYSLSELLSQLDSGISQTMEGPEDLSRSSSESKLASSDKRLSGVSSVDSAFSSRGSLSLSFERESSDTSKLMKILQPQDVDIVLDGNSSLLHLAVEAGQEECVKWLLLYNANPNLTNKKGSTPLHIAIEKKFKSIVELIMARKINVNAKDEDQWTALHFAAQNGDDFSTKMLLDKNASLNEVDFEGRAPIHIACQYGQENIVRILLRRGVNVNIKGKDDWVPLHYAAWQGHLPIVKLLAKQRGADVNVQTLDGRTSLHLAAQRGHYRVARLLIDLESDVNVRNGLLQTALHIAAGTGHTSTSRLLLKHGADIEAATAEGYTALHLASRSGHLATTKLLLDERASVLARGPSNRTALHLAAENGHSEVVEELVSAENINVPDSEGFTALHLAARGGHAKAVEVLLKHGAHTDMPRAKCHTLLPPAQQSRGGSLTHEVQSGAFLPGVRRLLELRISSSCAGMRSPAVAADGLRCLSVTEARRAGVCPGWSVSFILCLPTLPGSGHSPSKDVVREGCDLCVPPAFFFFFPLMCQ</sequence>
<feature type="repeat" description="ANK" evidence="19">
    <location>
        <begin position="583"/>
        <end position="615"/>
    </location>
</feature>
<dbReference type="InterPro" id="IPR008271">
    <property type="entry name" value="Ser/Thr_kinase_AS"/>
</dbReference>
<feature type="domain" description="Protein kinase" evidence="22">
    <location>
        <begin position="22"/>
        <end position="286"/>
    </location>
</feature>